<keyword evidence="5 11" id="KW-0004">4Fe-4S</keyword>
<evidence type="ECO:0000256" key="1">
    <source>
        <dbReference type="ARBA" id="ARBA00001966"/>
    </source>
</evidence>
<sequence length="221" mass="24160">MGKFQSVFDIIGPIMVGPSSSHTAGAVKIGRAARYLFAAEIHYVKCHLYGSFAKTYKGHGTDVALIAGILGYNTDDKRIIDALSHAHNQGIHIDFIEDDSAVSHPNTVRIEVMNATDHLELVGQSIGGGKVEIVELNGFNLNLSGNHPAILVMHNDRFGAIASVTEILARYEINIGRMEVNRKDVGKEALMTIELDQNIEPEVEIALREAKHILRLAKVVD</sequence>
<dbReference type="Proteomes" id="UP000242243">
    <property type="component" value="Unassembled WGS sequence"/>
</dbReference>
<dbReference type="InterPro" id="IPR045865">
    <property type="entry name" value="ACT-like_dom_sf"/>
</dbReference>
<dbReference type="PIRSF" id="PIRSF036692">
    <property type="entry name" value="SDH_B"/>
    <property type="match status" value="1"/>
</dbReference>
<evidence type="ECO:0000256" key="4">
    <source>
        <dbReference type="ARBA" id="ARBA00022432"/>
    </source>
</evidence>
<dbReference type="AlphaFoldDB" id="A0A1I5LNM7"/>
<reference evidence="14 17" key="2">
    <citation type="submission" date="2019-07" db="EMBL/GenBank/DDBJ databases">
        <title>Whole genome shotgun sequence of Halolactibacillus halophilus NBRC 100868.</title>
        <authorList>
            <person name="Hosoyama A."/>
            <person name="Uohara A."/>
            <person name="Ohji S."/>
            <person name="Ichikawa N."/>
        </authorList>
    </citation>
    <scope>NUCLEOTIDE SEQUENCE [LARGE SCALE GENOMIC DNA]</scope>
    <source>
        <strain evidence="14 17">NBRC 100868</strain>
    </source>
</reference>
<dbReference type="SUPFAM" id="SSF55021">
    <property type="entry name" value="ACT-like"/>
    <property type="match status" value="1"/>
</dbReference>
<dbReference type="SUPFAM" id="SSF143548">
    <property type="entry name" value="Serine metabolism enzymes domain"/>
    <property type="match status" value="1"/>
</dbReference>
<dbReference type="GO" id="GO:0003941">
    <property type="term" value="F:L-serine ammonia-lyase activity"/>
    <property type="evidence" value="ECO:0007669"/>
    <property type="project" value="UniProtKB-UniRule"/>
</dbReference>
<dbReference type="GO" id="GO:0006094">
    <property type="term" value="P:gluconeogenesis"/>
    <property type="evidence" value="ECO:0007669"/>
    <property type="project" value="UniProtKB-UniRule"/>
</dbReference>
<dbReference type="NCBIfam" id="TIGR00719">
    <property type="entry name" value="sda_beta"/>
    <property type="match status" value="1"/>
</dbReference>
<dbReference type="Pfam" id="PF03315">
    <property type="entry name" value="SDH_beta"/>
    <property type="match status" value="1"/>
</dbReference>
<evidence type="ECO:0000313" key="17">
    <source>
        <dbReference type="Proteomes" id="UP000321547"/>
    </source>
</evidence>
<keyword evidence="6 11" id="KW-0479">Metal-binding</keyword>
<evidence type="ECO:0000256" key="11">
    <source>
        <dbReference type="PIRNR" id="PIRNR036692"/>
    </source>
</evidence>
<evidence type="ECO:0000256" key="8">
    <source>
        <dbReference type="ARBA" id="ARBA00023014"/>
    </source>
</evidence>
<dbReference type="EMBL" id="BJWI01000002">
    <property type="protein sequence ID" value="GEM00733.1"/>
    <property type="molecule type" value="Genomic_DNA"/>
</dbReference>
<dbReference type="InterPro" id="IPR004643">
    <property type="entry name" value="Fe-S_L-Ser_bsu"/>
</dbReference>
<feature type="domain" description="ACT" evidence="13">
    <location>
        <begin position="149"/>
        <end position="221"/>
    </location>
</feature>
<evidence type="ECO:0000256" key="7">
    <source>
        <dbReference type="ARBA" id="ARBA00023004"/>
    </source>
</evidence>
<dbReference type="FunFam" id="3.30.1330.90:FF:000004">
    <property type="entry name" value="L-serine dehydratase, iron-sulfur-dependent subunit beta"/>
    <property type="match status" value="1"/>
</dbReference>
<dbReference type="STRING" id="306540.SAMN05421839_102158"/>
<evidence type="ECO:0000313" key="16">
    <source>
        <dbReference type="Proteomes" id="UP000242243"/>
    </source>
</evidence>
<dbReference type="InterPro" id="IPR005131">
    <property type="entry name" value="Ser_deHydtase_bsu"/>
</dbReference>
<gene>
    <name evidence="14" type="primary">sdaAB</name>
    <name evidence="14" type="ORF">HHA03_02650</name>
    <name evidence="15" type="ORF">SAMN05421839_102158</name>
</gene>
<keyword evidence="4 11" id="KW-0312">Gluconeogenesis</keyword>
<evidence type="ECO:0000256" key="10">
    <source>
        <dbReference type="ARBA" id="ARBA00049406"/>
    </source>
</evidence>
<comment type="cofactor">
    <cofactor evidence="1 12">
        <name>[4Fe-4S] cluster</name>
        <dbReference type="ChEBI" id="CHEBI:49883"/>
    </cofactor>
</comment>
<evidence type="ECO:0000256" key="6">
    <source>
        <dbReference type="ARBA" id="ARBA00022723"/>
    </source>
</evidence>
<keyword evidence="8 11" id="KW-0411">Iron-sulfur</keyword>
<dbReference type="RefSeq" id="WP_089829810.1">
    <property type="nucleotide sequence ID" value="NZ_BJWI01000002.1"/>
</dbReference>
<dbReference type="PANTHER" id="PTHR30182">
    <property type="entry name" value="L-SERINE DEHYDRATASE"/>
    <property type="match status" value="1"/>
</dbReference>
<comment type="catalytic activity">
    <reaction evidence="10 11 12">
        <text>L-serine = pyruvate + NH4(+)</text>
        <dbReference type="Rhea" id="RHEA:19169"/>
        <dbReference type="ChEBI" id="CHEBI:15361"/>
        <dbReference type="ChEBI" id="CHEBI:28938"/>
        <dbReference type="ChEBI" id="CHEBI:33384"/>
        <dbReference type="EC" id="4.3.1.17"/>
    </reaction>
</comment>
<evidence type="ECO:0000256" key="3">
    <source>
        <dbReference type="ARBA" id="ARBA00008636"/>
    </source>
</evidence>
<name>A0A1I5LNM7_9BACI</name>
<dbReference type="InterPro" id="IPR051318">
    <property type="entry name" value="Fe-S_L-Ser"/>
</dbReference>
<evidence type="ECO:0000259" key="13">
    <source>
        <dbReference type="PROSITE" id="PS51671"/>
    </source>
</evidence>
<dbReference type="UniPathway" id="UPA00138"/>
<dbReference type="EMBL" id="FOXC01000002">
    <property type="protein sequence ID" value="SFO98944.1"/>
    <property type="molecule type" value="Genomic_DNA"/>
</dbReference>
<evidence type="ECO:0000256" key="2">
    <source>
        <dbReference type="ARBA" id="ARBA00004742"/>
    </source>
</evidence>
<dbReference type="Gene3D" id="3.30.70.260">
    <property type="match status" value="1"/>
</dbReference>
<dbReference type="Proteomes" id="UP000321547">
    <property type="component" value="Unassembled WGS sequence"/>
</dbReference>
<evidence type="ECO:0000256" key="9">
    <source>
        <dbReference type="ARBA" id="ARBA00023239"/>
    </source>
</evidence>
<evidence type="ECO:0000313" key="15">
    <source>
        <dbReference type="EMBL" id="SFO98944.1"/>
    </source>
</evidence>
<dbReference type="GO" id="GO:0051539">
    <property type="term" value="F:4 iron, 4 sulfur cluster binding"/>
    <property type="evidence" value="ECO:0007669"/>
    <property type="project" value="UniProtKB-UniRule"/>
</dbReference>
<comment type="pathway">
    <text evidence="2 11">Carbohydrate biosynthesis; gluconeogenesis.</text>
</comment>
<dbReference type="PANTHER" id="PTHR30182:SF12">
    <property type="entry name" value="L-SERINE DEHYDRATASE, BETA CHAIN-RELATED"/>
    <property type="match status" value="1"/>
</dbReference>
<dbReference type="InterPro" id="IPR029009">
    <property type="entry name" value="ASB_dom_sf"/>
</dbReference>
<dbReference type="Gene3D" id="3.30.1330.90">
    <property type="entry name" value="D-3-phosphoglycerate dehydrogenase, domain 3"/>
    <property type="match status" value="1"/>
</dbReference>
<organism evidence="15 16">
    <name type="scientific">Halolactibacillus halophilus</name>
    <dbReference type="NCBI Taxonomy" id="306540"/>
    <lineage>
        <taxon>Bacteria</taxon>
        <taxon>Bacillati</taxon>
        <taxon>Bacillota</taxon>
        <taxon>Bacilli</taxon>
        <taxon>Bacillales</taxon>
        <taxon>Bacillaceae</taxon>
        <taxon>Halolactibacillus</taxon>
    </lineage>
</organism>
<keyword evidence="7 11" id="KW-0408">Iron</keyword>
<dbReference type="Pfam" id="PF01842">
    <property type="entry name" value="ACT"/>
    <property type="match status" value="1"/>
</dbReference>
<evidence type="ECO:0000256" key="5">
    <source>
        <dbReference type="ARBA" id="ARBA00022485"/>
    </source>
</evidence>
<dbReference type="CDD" id="cd04903">
    <property type="entry name" value="ACT_LSD"/>
    <property type="match status" value="1"/>
</dbReference>
<keyword evidence="17" id="KW-1185">Reference proteome</keyword>
<dbReference type="OrthoDB" id="9813137at2"/>
<comment type="similarity">
    <text evidence="3 11 12">Belongs to the iron-sulfur dependent L-serine dehydratase family.</text>
</comment>
<reference evidence="15 16" key="1">
    <citation type="submission" date="2016-10" db="EMBL/GenBank/DDBJ databases">
        <authorList>
            <person name="de Groot N.N."/>
        </authorList>
    </citation>
    <scope>NUCLEOTIDE SEQUENCE [LARGE SCALE GENOMIC DNA]</scope>
    <source>
        <strain evidence="15 16">DSM 17073</strain>
    </source>
</reference>
<evidence type="ECO:0000313" key="14">
    <source>
        <dbReference type="EMBL" id="GEM00733.1"/>
    </source>
</evidence>
<dbReference type="GO" id="GO:0046872">
    <property type="term" value="F:metal ion binding"/>
    <property type="evidence" value="ECO:0007669"/>
    <property type="project" value="UniProtKB-UniRule"/>
</dbReference>
<protein>
    <recommendedName>
        <fullName evidence="11">L-serine deaminase</fullName>
    </recommendedName>
</protein>
<proteinExistence type="inferred from homology"/>
<dbReference type="FunFam" id="3.30.70.260:FF:000008">
    <property type="entry name" value="D-3-phosphoglycerate dehydrogenase, chloroplastic"/>
    <property type="match status" value="1"/>
</dbReference>
<keyword evidence="9 11" id="KW-0456">Lyase</keyword>
<evidence type="ECO:0000256" key="12">
    <source>
        <dbReference type="RuleBase" id="RU366059"/>
    </source>
</evidence>
<accession>A0A1I5LNM7</accession>
<dbReference type="InterPro" id="IPR002912">
    <property type="entry name" value="ACT_dom"/>
</dbReference>
<dbReference type="PROSITE" id="PS51671">
    <property type="entry name" value="ACT"/>
    <property type="match status" value="1"/>
</dbReference>